<evidence type="ECO:0000313" key="2">
    <source>
        <dbReference type="Proteomes" id="UP000030300"/>
    </source>
</evidence>
<keyword evidence="2" id="KW-1185">Reference proteome</keyword>
<accession>A0A0A1DK24</accession>
<name>A0A0A1DK24_NOCSI</name>
<reference evidence="1 2" key="1">
    <citation type="journal article" date="2015" name="Genome Announc.">
        <title>Complete Genome Sequence of Steroid-Transforming Nocardioides simplex VKM Ac-2033D.</title>
        <authorList>
            <person name="Shtratnikova V.Y."/>
            <person name="Schelkunov M.I."/>
            <person name="Pekov Y.A."/>
            <person name="Fokina V.V."/>
            <person name="Logacheva M.D."/>
            <person name="Sokolov S.L."/>
            <person name="Bragin E.Y."/>
            <person name="Ashapkin V.V."/>
            <person name="Donova M.V."/>
        </authorList>
    </citation>
    <scope>NUCLEOTIDE SEQUENCE [LARGE SCALE GENOMIC DNA]</scope>
    <source>
        <strain evidence="1 2">VKM Ac-2033D</strain>
    </source>
</reference>
<gene>
    <name evidence="1" type="ORF">KR76_09740</name>
</gene>
<dbReference type="HOGENOM" id="CLU_410312_0_0_11"/>
<proteinExistence type="predicted"/>
<dbReference type="KEGG" id="psim:KR76_09740"/>
<dbReference type="STRING" id="2045.KR76_09740"/>
<sequence>MAIVTVVAVVTGFVLTRGDGSLRATVALRDVARTSYAADAGAQVAINALRTGYNVGSGEPAGWYYTNVKNTGCFGYDGPLATATAKDTLVLNNLIPQAGGETQQPMSARVVCTPDNDTGDQGSAVPITNANKPGYAVVTLGGAVDATGSKSPGLLVRGGIYSNGAVKGPVNVLAGGVRAVGSCDATVTASPKSCNSGPPISDPNYASELGGTIPGLRTPPTTCSGGVAIFEPGYYDNASTLNTATNLCSVAWFKPGTYYFDFHNDSCANVCPSNVYGTGGNTWTINGATVIGGTPVDANNNTLSQPPSNVSVPGACRSPITDVNAQGVQFVFGGSSRIYVDQNSKMELCATYHADRPPIELYGLKSGTTPTATNANGLVASSVPSAGAFTRSTTTGAATEADLAAPNDGNAATWKTTSAAAQSTTLTAQGFAPGSAVPPGSILTAATLHVRHQDADGTASSQATAKVTVGGTTTTAVNVPVSATATTSDLAITGTNLNSLQKEIHDNGYAGASIAYTANAKKNAATTTVDMVKLDLTYYVPVLRGQGGTCIDGTGGGCRFIDMKNGNNKVQVYFQGTTYVPYGDLQLLLGNFASEIMKFGLVARQLEFQFWNGASDQTYPVIEIPDNTPGFGVETTLVRLEVYVCPGTTCATGGELALKSKVKIFDDGGTPGPPHRQMTVLSWSHNR</sequence>
<dbReference type="EMBL" id="CP009896">
    <property type="protein sequence ID" value="AIY16967.1"/>
    <property type="molecule type" value="Genomic_DNA"/>
</dbReference>
<protein>
    <submittedName>
        <fullName evidence="1">Uncharacterized protein</fullName>
    </submittedName>
</protein>
<evidence type="ECO:0000313" key="1">
    <source>
        <dbReference type="EMBL" id="AIY16967.1"/>
    </source>
</evidence>
<dbReference type="Proteomes" id="UP000030300">
    <property type="component" value="Chromosome"/>
</dbReference>
<organism evidence="1 2">
    <name type="scientific">Nocardioides simplex</name>
    <name type="common">Arthrobacter simplex</name>
    <dbReference type="NCBI Taxonomy" id="2045"/>
    <lineage>
        <taxon>Bacteria</taxon>
        <taxon>Bacillati</taxon>
        <taxon>Actinomycetota</taxon>
        <taxon>Actinomycetes</taxon>
        <taxon>Propionibacteriales</taxon>
        <taxon>Nocardioidaceae</taxon>
        <taxon>Pimelobacter</taxon>
    </lineage>
</organism>
<dbReference type="eggNOG" id="ENOG5033S89">
    <property type="taxonomic scope" value="Bacteria"/>
</dbReference>
<dbReference type="AlphaFoldDB" id="A0A0A1DK24"/>